<dbReference type="Proteomes" id="UP001365128">
    <property type="component" value="Unassembled WGS sequence"/>
</dbReference>
<evidence type="ECO:0000256" key="3">
    <source>
        <dbReference type="SAM" id="MobiDB-lite"/>
    </source>
</evidence>
<feature type="compositionally biased region" description="Low complexity" evidence="3">
    <location>
        <begin position="72"/>
        <end position="89"/>
    </location>
</feature>
<reference evidence="4 5" key="1">
    <citation type="submission" date="2024-04" db="EMBL/GenBank/DDBJ databases">
        <title>Phyllosticta paracitricarpa is synonymous to the EU quarantine fungus P. citricarpa based on phylogenomic analyses.</title>
        <authorList>
            <consortium name="Lawrence Berkeley National Laboratory"/>
            <person name="Van Ingen-Buijs V.A."/>
            <person name="Van Westerhoven A.C."/>
            <person name="Haridas S."/>
            <person name="Skiadas P."/>
            <person name="Martin F."/>
            <person name="Groenewald J.Z."/>
            <person name="Crous P.W."/>
            <person name="Seidl M.F."/>
        </authorList>
    </citation>
    <scope>NUCLEOTIDE SEQUENCE [LARGE SCALE GENOMIC DNA]</scope>
    <source>
        <strain evidence="4 5">CBS 122670</strain>
    </source>
</reference>
<dbReference type="EMBL" id="JBBPDW010000059">
    <property type="protein sequence ID" value="KAK7531046.1"/>
    <property type="molecule type" value="Genomic_DNA"/>
</dbReference>
<evidence type="ECO:0000256" key="1">
    <source>
        <dbReference type="ARBA" id="ARBA00008563"/>
    </source>
</evidence>
<dbReference type="PANTHER" id="PTHR21349:SF0">
    <property type="entry name" value="LARGE RIBOSOMAL SUBUNIT PROTEIN BL21M"/>
    <property type="match status" value="1"/>
</dbReference>
<proteinExistence type="inferred from homology"/>
<sequence>MFSRTIRRSIVDARSALTPTYALPIRARLSTVSNTLEPGNVPEPLINASGHKTNKTAEYRPNLKGGRQTKKPSTPNASVATPSAPSSASPLPPPTSFAPSSHYTPLSDSVQEMLPLLHAQTPHYMVAHIHAKAYMVTLGDTIRLPFLMPDVQPGDVLRLNRATVLGSRDFTLRAPASIKGTRESPGRQMRYIDDRVFVCRATVIGTESEPMRIKLKTKQRNRHVKQAKSKHKYTVLRISELTVRDPDEVLAEDAVLKERAEELRKRSEKRAEALRKRTEARQARALKAEIEAEARRTATKAMESSMKEEKKKKKAESPKASAAKAKAEPKPQPEPEPEKQEA</sequence>
<protein>
    <recommendedName>
        <fullName evidence="2">Large ribosomal subunit protein bL21m</fullName>
    </recommendedName>
</protein>
<accession>A0ABR1L9G9</accession>
<evidence type="ECO:0000313" key="5">
    <source>
        <dbReference type="Proteomes" id="UP001365128"/>
    </source>
</evidence>
<comment type="caution">
    <text evidence="4">The sequence shown here is derived from an EMBL/GenBank/DDBJ whole genome shotgun (WGS) entry which is preliminary data.</text>
</comment>
<evidence type="ECO:0000256" key="2">
    <source>
        <dbReference type="ARBA" id="ARBA00044129"/>
    </source>
</evidence>
<name>A0ABR1L9G9_9PEZI</name>
<keyword evidence="5" id="KW-1185">Reference proteome</keyword>
<evidence type="ECO:0000313" key="4">
    <source>
        <dbReference type="EMBL" id="KAK7531046.1"/>
    </source>
</evidence>
<comment type="similarity">
    <text evidence="1">Belongs to the bacterial ribosomal protein bL21 family.</text>
</comment>
<organism evidence="4 5">
    <name type="scientific">Phyllosticta citricarpa</name>
    <dbReference type="NCBI Taxonomy" id="55181"/>
    <lineage>
        <taxon>Eukaryota</taxon>
        <taxon>Fungi</taxon>
        <taxon>Dikarya</taxon>
        <taxon>Ascomycota</taxon>
        <taxon>Pezizomycotina</taxon>
        <taxon>Dothideomycetes</taxon>
        <taxon>Dothideomycetes incertae sedis</taxon>
        <taxon>Botryosphaeriales</taxon>
        <taxon>Phyllostictaceae</taxon>
        <taxon>Phyllosticta</taxon>
    </lineage>
</organism>
<feature type="compositionally biased region" description="Basic and acidic residues" evidence="3">
    <location>
        <begin position="325"/>
        <end position="342"/>
    </location>
</feature>
<dbReference type="Pfam" id="PF00829">
    <property type="entry name" value="Ribosomal_L21p"/>
    <property type="match status" value="1"/>
</dbReference>
<gene>
    <name evidence="4" type="ORF">IWX46DRAFT_653377</name>
</gene>
<dbReference type="InterPro" id="IPR036164">
    <property type="entry name" value="bL21-like_sf"/>
</dbReference>
<dbReference type="PANTHER" id="PTHR21349">
    <property type="entry name" value="50S RIBOSOMAL PROTEIN L21"/>
    <property type="match status" value="1"/>
</dbReference>
<dbReference type="SUPFAM" id="SSF141091">
    <property type="entry name" value="L21p-like"/>
    <property type="match status" value="1"/>
</dbReference>
<dbReference type="InterPro" id="IPR028909">
    <property type="entry name" value="bL21-like"/>
</dbReference>
<feature type="region of interest" description="Disordered" evidence="3">
    <location>
        <begin position="263"/>
        <end position="342"/>
    </location>
</feature>
<feature type="compositionally biased region" description="Basic and acidic residues" evidence="3">
    <location>
        <begin position="263"/>
        <end position="296"/>
    </location>
</feature>
<feature type="region of interest" description="Disordered" evidence="3">
    <location>
        <begin position="34"/>
        <end position="104"/>
    </location>
</feature>